<keyword evidence="4" id="KW-1185">Reference proteome</keyword>
<dbReference type="AlphaFoldDB" id="A0AAW1PUK7"/>
<feature type="domain" description="Nudix hydrolase" evidence="2">
    <location>
        <begin position="80"/>
        <end position="208"/>
    </location>
</feature>
<reference evidence="3 4" key="1">
    <citation type="journal article" date="2024" name="Nat. Commun.">
        <title>Phylogenomics reveals the evolutionary origins of lichenization in chlorophyte algae.</title>
        <authorList>
            <person name="Puginier C."/>
            <person name="Libourel C."/>
            <person name="Otte J."/>
            <person name="Skaloud P."/>
            <person name="Haon M."/>
            <person name="Grisel S."/>
            <person name="Petersen M."/>
            <person name="Berrin J.G."/>
            <person name="Delaux P.M."/>
            <person name="Dal Grande F."/>
            <person name="Keller J."/>
        </authorList>
    </citation>
    <scope>NUCLEOTIDE SEQUENCE [LARGE SCALE GENOMIC DNA]</scope>
    <source>
        <strain evidence="3 4">SAG 2043</strain>
    </source>
</reference>
<dbReference type="EMBL" id="JALJOR010000009">
    <property type="protein sequence ID" value="KAK9811617.1"/>
    <property type="molecule type" value="Genomic_DNA"/>
</dbReference>
<dbReference type="InterPro" id="IPR015797">
    <property type="entry name" value="NUDIX_hydrolase-like_dom_sf"/>
</dbReference>
<dbReference type="Pfam" id="PF00293">
    <property type="entry name" value="NUDIX"/>
    <property type="match status" value="1"/>
</dbReference>
<dbReference type="GO" id="GO:0003824">
    <property type="term" value="F:catalytic activity"/>
    <property type="evidence" value="ECO:0007669"/>
    <property type="project" value="UniProtKB-ARBA"/>
</dbReference>
<comment type="function">
    <text evidence="1">Catalyzes the 1,3-allylic rearrangement of the homoallylic substrate isopentenyl (IPP) to its highly electrophilic allylic isomer, dimethylallyl diphosphate (DMAPP).</text>
</comment>
<comment type="caution">
    <text evidence="3">The sequence shown here is derived from an EMBL/GenBank/DDBJ whole genome shotgun (WGS) entry which is preliminary data.</text>
</comment>
<dbReference type="PANTHER" id="PTHR10885">
    <property type="entry name" value="ISOPENTENYL-DIPHOSPHATE DELTA-ISOMERASE"/>
    <property type="match status" value="1"/>
</dbReference>
<sequence>MQRCAVLPDRLAAHHTAYIPFMDSRRPRQTSVHGLLTMCSNARAGIAEKVQKPDELVQLVNNQNVVVGTAPRRQMRAENLLHRCSFVLVYNGKGQLYVQKRVAFKETYPSFYDPAPGGVVGAGESYEESAMREIEEEMGVTGVALKPHLDFYYEDAVTRMFGRLFSCVYNGTIRLDPEEVESGCFLDKPDVEELLRTEKVCPDSKMALERFYAEQATL</sequence>
<evidence type="ECO:0000259" key="2">
    <source>
        <dbReference type="PROSITE" id="PS51462"/>
    </source>
</evidence>
<evidence type="ECO:0000313" key="3">
    <source>
        <dbReference type="EMBL" id="KAK9811617.1"/>
    </source>
</evidence>
<protein>
    <recommendedName>
        <fullName evidence="2">Nudix hydrolase domain-containing protein</fullName>
    </recommendedName>
</protein>
<accession>A0AAW1PUK7</accession>
<name>A0AAW1PUK7_9CHLO</name>
<dbReference type="PANTHER" id="PTHR10885:SF0">
    <property type="entry name" value="ISOPENTENYL-DIPHOSPHATE DELTA-ISOMERASE"/>
    <property type="match status" value="1"/>
</dbReference>
<dbReference type="CDD" id="cd04697">
    <property type="entry name" value="NUDIX_Hydrolase"/>
    <property type="match status" value="1"/>
</dbReference>
<dbReference type="PROSITE" id="PS51462">
    <property type="entry name" value="NUDIX"/>
    <property type="match status" value="1"/>
</dbReference>
<evidence type="ECO:0000313" key="4">
    <source>
        <dbReference type="Proteomes" id="UP001489004"/>
    </source>
</evidence>
<dbReference type="Gene3D" id="3.90.79.10">
    <property type="entry name" value="Nucleoside Triphosphate Pyrophosphohydrolase"/>
    <property type="match status" value="1"/>
</dbReference>
<dbReference type="SUPFAM" id="SSF55811">
    <property type="entry name" value="Nudix"/>
    <property type="match status" value="1"/>
</dbReference>
<gene>
    <name evidence="3" type="ORF">WJX72_007029</name>
</gene>
<dbReference type="Proteomes" id="UP001489004">
    <property type="component" value="Unassembled WGS sequence"/>
</dbReference>
<dbReference type="NCBIfam" id="NF011922">
    <property type="entry name" value="PRK15393.1"/>
    <property type="match status" value="1"/>
</dbReference>
<organism evidence="3 4">
    <name type="scientific">[Myrmecia] bisecta</name>
    <dbReference type="NCBI Taxonomy" id="41462"/>
    <lineage>
        <taxon>Eukaryota</taxon>
        <taxon>Viridiplantae</taxon>
        <taxon>Chlorophyta</taxon>
        <taxon>core chlorophytes</taxon>
        <taxon>Trebouxiophyceae</taxon>
        <taxon>Trebouxiales</taxon>
        <taxon>Trebouxiaceae</taxon>
        <taxon>Myrmecia</taxon>
    </lineage>
</organism>
<dbReference type="InterPro" id="IPR000086">
    <property type="entry name" value="NUDIX_hydrolase_dom"/>
</dbReference>
<evidence type="ECO:0000256" key="1">
    <source>
        <dbReference type="ARBA" id="ARBA00003951"/>
    </source>
</evidence>
<proteinExistence type="predicted"/>